<dbReference type="RefSeq" id="WP_249303944.1">
    <property type="nucleotide sequence ID" value="NZ_CP060634.1"/>
</dbReference>
<sequence>MKEYWENEHQMEVENRIRNLMWTVSGDYDLDVSLDVDSFQKSRYISLYDAVKQGAFARYFDKDALALYVLKKTFLGAEQKNLMRLAQTCVDAAVHKKVEEERSGVQEIRRQAFSDILEYDDRRLAESMTGMLRMAYMKKALAPGYRATRKLEQALTDVLSLEESSETMDIIRVVDDLYNRLLDRSFEEKQGGLDEVLAVTLEELAEFGWRDFLKENASEESFDDYMRRVSQAMTRTAQEDEQEKKEKREGNTHIVRVKEEDLQKVYSYVELNFGRSYLSRLEGKRLDYQLCRGAHGDCSLYFTEGILRSPVKNNYQYQYALRQAEQNKRVYYQNHNLARKNITILTGVLKQALMRRSEMEYVRDDHGHVTPNLLWKVGRTEDKRLFTRTISRNSTDFVVDVLIDASGSQRVRQPKVALQGYIISRALSSVEIPHRVMSFCTFWDYTVLHRFRDYDDDKSADKNIMEYTTSSNNRDGLAIRAAADGLLKRQEENKILIVLSDGRPNDIIVNRPNSKNPHTYGGEYAVTDTAREVRHARNMGISVLGVFAGKEIDLSAEKKIFGKDFAYIRDIANFSNVVGTYLKRQLDADG</sequence>
<dbReference type="InterPro" id="IPR036465">
    <property type="entry name" value="vWFA_dom_sf"/>
</dbReference>
<gene>
    <name evidence="2" type="ORF">H9Q78_04910</name>
</gene>
<dbReference type="EMBL" id="CP060634">
    <property type="protein sequence ID" value="QNM06476.1"/>
    <property type="molecule type" value="Genomic_DNA"/>
</dbReference>
<dbReference type="InterPro" id="IPR025861">
    <property type="entry name" value="CobT_VWA_dom"/>
</dbReference>
<dbReference type="PANTHER" id="PTHR41248">
    <property type="entry name" value="NORD PROTEIN"/>
    <property type="match status" value="1"/>
</dbReference>
<proteinExistence type="predicted"/>
<organism evidence="2 3">
    <name type="scientific">Qiania dongpingensis</name>
    <dbReference type="NCBI Taxonomy" id="2763669"/>
    <lineage>
        <taxon>Bacteria</taxon>
        <taxon>Bacillati</taxon>
        <taxon>Bacillota</taxon>
        <taxon>Clostridia</taxon>
        <taxon>Lachnospirales</taxon>
        <taxon>Lachnospiraceae</taxon>
        <taxon>Qiania</taxon>
    </lineage>
</organism>
<feature type="domain" description="Cobalamin biosynthesis protein CobT VWA" evidence="1">
    <location>
        <begin position="392"/>
        <end position="444"/>
    </location>
</feature>
<dbReference type="KEGG" id="qdo:H9Q78_04910"/>
<dbReference type="Proteomes" id="UP000515823">
    <property type="component" value="Chromosome"/>
</dbReference>
<dbReference type="InterPro" id="IPR051928">
    <property type="entry name" value="NorD/CobT"/>
</dbReference>
<dbReference type="PANTHER" id="PTHR41248:SF1">
    <property type="entry name" value="NORD PROTEIN"/>
    <property type="match status" value="1"/>
</dbReference>
<dbReference type="AlphaFoldDB" id="A0A7G9G6P4"/>
<dbReference type="SUPFAM" id="SSF53300">
    <property type="entry name" value="vWA-like"/>
    <property type="match status" value="1"/>
</dbReference>
<evidence type="ECO:0000259" key="1">
    <source>
        <dbReference type="Pfam" id="PF11775"/>
    </source>
</evidence>
<evidence type="ECO:0000313" key="3">
    <source>
        <dbReference type="Proteomes" id="UP000515823"/>
    </source>
</evidence>
<protein>
    <submittedName>
        <fullName evidence="2">Nitric oxide reductase activation protein</fullName>
    </submittedName>
</protein>
<accession>A0A7G9G6P4</accession>
<name>A0A7G9G6P4_9FIRM</name>
<evidence type="ECO:0000313" key="2">
    <source>
        <dbReference type="EMBL" id="QNM06476.1"/>
    </source>
</evidence>
<keyword evidence="3" id="KW-1185">Reference proteome</keyword>
<dbReference type="Pfam" id="PF11775">
    <property type="entry name" value="CobT_C"/>
    <property type="match status" value="1"/>
</dbReference>
<dbReference type="Gene3D" id="3.40.50.410">
    <property type="entry name" value="von Willebrand factor, type A domain"/>
    <property type="match status" value="1"/>
</dbReference>
<reference evidence="2 3" key="1">
    <citation type="submission" date="2020-08" db="EMBL/GenBank/DDBJ databases">
        <authorList>
            <person name="Liu C."/>
            <person name="Sun Q."/>
        </authorList>
    </citation>
    <scope>NUCLEOTIDE SEQUENCE [LARGE SCALE GENOMIC DNA]</scope>
    <source>
        <strain evidence="2 3">NSJ-38</strain>
    </source>
</reference>